<dbReference type="SUPFAM" id="SSF51445">
    <property type="entry name" value="(Trans)glycosidases"/>
    <property type="match status" value="3"/>
</dbReference>
<dbReference type="Pfam" id="PF00232">
    <property type="entry name" value="Glyco_hydro_1"/>
    <property type="match status" value="2"/>
</dbReference>
<dbReference type="InterPro" id="IPR018120">
    <property type="entry name" value="Glyco_hydro_1_AS"/>
</dbReference>
<gene>
    <name evidence="9" type="primary">LOC108733541</name>
</gene>
<comment type="similarity">
    <text evidence="1">Belongs to the glycosyl hydrolase 1 family.</text>
</comment>
<evidence type="ECO:0000256" key="6">
    <source>
        <dbReference type="ARBA" id="ARBA00023295"/>
    </source>
</evidence>
<reference evidence="9" key="1">
    <citation type="submission" date="2025-08" db="UniProtKB">
        <authorList>
            <consortium name="RefSeq"/>
        </authorList>
    </citation>
    <scope>IDENTIFICATION</scope>
    <source>
        <tissue evidence="9">Entire body</tissue>
    </source>
</reference>
<evidence type="ECO:0000313" key="8">
    <source>
        <dbReference type="Proteomes" id="UP000192223"/>
    </source>
</evidence>
<dbReference type="GeneID" id="108733541"/>
<dbReference type="PROSITE" id="PS00572">
    <property type="entry name" value="GLYCOSYL_HYDROL_F1_1"/>
    <property type="match status" value="2"/>
</dbReference>
<dbReference type="OrthoDB" id="65569at2759"/>
<dbReference type="PRINTS" id="PR00131">
    <property type="entry name" value="GLHYDRLASE1"/>
</dbReference>
<evidence type="ECO:0000256" key="3">
    <source>
        <dbReference type="ARBA" id="ARBA00012744"/>
    </source>
</evidence>
<dbReference type="InParanoid" id="A0A1W4WJM7"/>
<dbReference type="Proteomes" id="UP000192223">
    <property type="component" value="Unplaced"/>
</dbReference>
<feature type="active site" description="Nucleophile" evidence="7">
    <location>
        <position position="401"/>
    </location>
</feature>
<dbReference type="InterPro" id="IPR001360">
    <property type="entry name" value="Glyco_hydro_1"/>
</dbReference>
<evidence type="ECO:0000313" key="9">
    <source>
        <dbReference type="RefSeq" id="XP_018320225.2"/>
    </source>
</evidence>
<proteinExistence type="inferred from homology"/>
<accession>A0A1W4WJM7</accession>
<comment type="subunit">
    <text evidence="2">Homodimer.</text>
</comment>
<evidence type="ECO:0000256" key="5">
    <source>
        <dbReference type="ARBA" id="ARBA00023180"/>
    </source>
</evidence>
<dbReference type="KEGG" id="apln:108733541"/>
<organism evidence="8 9">
    <name type="scientific">Agrilus planipennis</name>
    <name type="common">Emerald ash borer</name>
    <name type="synonym">Agrilus marcopoli</name>
    <dbReference type="NCBI Taxonomy" id="224129"/>
    <lineage>
        <taxon>Eukaryota</taxon>
        <taxon>Metazoa</taxon>
        <taxon>Ecdysozoa</taxon>
        <taxon>Arthropoda</taxon>
        <taxon>Hexapoda</taxon>
        <taxon>Insecta</taxon>
        <taxon>Pterygota</taxon>
        <taxon>Neoptera</taxon>
        <taxon>Endopterygota</taxon>
        <taxon>Coleoptera</taxon>
        <taxon>Polyphaga</taxon>
        <taxon>Elateriformia</taxon>
        <taxon>Buprestoidea</taxon>
        <taxon>Buprestidae</taxon>
        <taxon>Agrilinae</taxon>
        <taxon>Agrilus</taxon>
    </lineage>
</organism>
<name>A0A1W4WJM7_AGRPL</name>
<dbReference type="PANTHER" id="PTHR10353">
    <property type="entry name" value="GLYCOSYL HYDROLASE"/>
    <property type="match status" value="1"/>
</dbReference>
<evidence type="ECO:0000256" key="1">
    <source>
        <dbReference type="ARBA" id="ARBA00010838"/>
    </source>
</evidence>
<dbReference type="STRING" id="224129.A0A1W4WJM7"/>
<protein>
    <recommendedName>
        <fullName evidence="3">beta-glucosidase</fullName>
        <ecNumber evidence="3">3.2.1.21</ecNumber>
    </recommendedName>
</protein>
<sequence>MPIQCSVGFVLIISIFKGYSFFELKDHQFPENLLFGVATSAYQIEGAWNVHGKGESIWDHLTHSYPHLIIDGSNGDVACDSYNKVEEDVALLKQLGVDVYHFSLSWTRILPNGFATEINKDAINYYNHLITSLLNNGIEPVVTLYHWDLPQVLQKLGGWANVIMADYFLDYAQVAFDNFGDNVKYWISFSQPEVFCAAYGASKHAPVNVNADGFGDYLCGHTVLLAHAAAYRLYNESYRFSQDGSFGIALSGKWFEPNSTSSEDVLAAYRMLQFTTGWFANPLFKGDYPAIMKEAVAQKSQEQGFPYSRLPEFTEEEIKKIRGTVDFLAFNYYTTEMVANRYEDGRNSDPSCELDCHVNKWVDKTWKRTTTTWLKAVSWGFRNVLLWLKDEYNNPPIYVTENGFADLGSRHDVNRVNFLKYQLSALLEAIERGVNIKSYSVWSLMDNFEWTKGYTYSFFELKDHQFPENLLFGVATSAYQIEGAWNVHGSFGIALSGKWFEPNSTSSEDVLAAYRMLQFTTGWFANPLFKGDYPAIMKEAVAQKSQEQGFPYSRLPEFTEEEIKKIRGTVDFLAFNYYTTEMVANRYEDGRNSDPSCELDCHVNKWVDKTWKRTTTTWLKAVSWGFRNVLLWLKDEYNNPPIYVTENGFADLGSRHDVNRVNFLKYQLSALLEAIERGVNIKSYSVWSLMDNFEWTKGYTVKYGLYYVDMSDANRRRTPKSSAHFYKDVISNRKVVHEVPKQMSDASKTSKNIFFTIMVILVVLILS</sequence>
<dbReference type="RefSeq" id="XP_018320225.2">
    <property type="nucleotide sequence ID" value="XM_018464723.2"/>
</dbReference>
<dbReference type="InterPro" id="IPR017853">
    <property type="entry name" value="GH"/>
</dbReference>
<dbReference type="AlphaFoldDB" id="A0A1W4WJM7"/>
<evidence type="ECO:0000256" key="4">
    <source>
        <dbReference type="ARBA" id="ARBA00022801"/>
    </source>
</evidence>
<dbReference type="Gene3D" id="3.20.20.80">
    <property type="entry name" value="Glycosidases"/>
    <property type="match status" value="3"/>
</dbReference>
<dbReference type="PANTHER" id="PTHR10353:SF36">
    <property type="entry name" value="LP05116P"/>
    <property type="match status" value="1"/>
</dbReference>
<keyword evidence="8" id="KW-1185">Reference proteome</keyword>
<dbReference type="FunFam" id="3.20.20.80:FF:000013">
    <property type="entry name" value="lactase-phlorizin hydrolase"/>
    <property type="match status" value="1"/>
</dbReference>
<evidence type="ECO:0000256" key="2">
    <source>
        <dbReference type="ARBA" id="ARBA00011738"/>
    </source>
</evidence>
<keyword evidence="5" id="KW-0325">Glycoprotein</keyword>
<dbReference type="GO" id="GO:0005975">
    <property type="term" value="P:carbohydrate metabolic process"/>
    <property type="evidence" value="ECO:0007669"/>
    <property type="project" value="InterPro"/>
</dbReference>
<dbReference type="GO" id="GO:0008422">
    <property type="term" value="F:beta-glucosidase activity"/>
    <property type="evidence" value="ECO:0007669"/>
    <property type="project" value="TreeGrafter"/>
</dbReference>
<feature type="active site" description="Nucleophile" evidence="7">
    <location>
        <position position="646"/>
    </location>
</feature>
<evidence type="ECO:0000256" key="7">
    <source>
        <dbReference type="PROSITE-ProRule" id="PRU10055"/>
    </source>
</evidence>
<keyword evidence="6" id="KW-0326">Glycosidase</keyword>
<dbReference type="EC" id="3.2.1.21" evidence="3"/>
<keyword evidence="4" id="KW-0378">Hydrolase</keyword>